<evidence type="ECO:0000313" key="5">
    <source>
        <dbReference type="Proteomes" id="UP001454489"/>
    </source>
</evidence>
<dbReference type="RefSeq" id="WP_353529357.1">
    <property type="nucleotide sequence ID" value="NZ_JBBMEX010000001.1"/>
</dbReference>
<evidence type="ECO:0000256" key="1">
    <source>
        <dbReference type="SAM" id="Coils"/>
    </source>
</evidence>
<keyword evidence="3" id="KW-0472">Membrane</keyword>
<dbReference type="Gene3D" id="3.30.420.40">
    <property type="match status" value="2"/>
</dbReference>
<dbReference type="PANTHER" id="PTHR32432">
    <property type="entry name" value="CELL DIVISION PROTEIN FTSA-RELATED"/>
    <property type="match status" value="1"/>
</dbReference>
<keyword evidence="5" id="KW-1185">Reference proteome</keyword>
<evidence type="ECO:0000256" key="2">
    <source>
        <dbReference type="SAM" id="MobiDB-lite"/>
    </source>
</evidence>
<feature type="coiled-coil region" evidence="1">
    <location>
        <begin position="399"/>
        <end position="436"/>
    </location>
</feature>
<feature type="transmembrane region" description="Helical" evidence="3">
    <location>
        <begin position="370"/>
        <end position="391"/>
    </location>
</feature>
<dbReference type="InterPro" id="IPR005883">
    <property type="entry name" value="PilM"/>
</dbReference>
<sequence>MANRVLCIEIGNRMTHVVETDFKVKEPKIYKSFSFQTPDNLFKEETLADVLPFKERLDAGLEEHKIKTRKAVFVLASSRIASRDVVIPHVKENRIRTLLYANSAEYFPVDLEKYQLSYRLLDEVEEEGEQKYKLMVLAVPNEMIDAYKSLAKVCLLTLVDLDYIGNAATQLLEKNIKNDLYAAVRLEEDTTMITIVRENKIELQRTFPYGIADVIQAVQKSGHFGEDIDFYETLEKMRKENVLTLEEEEIREDITEGFRAITGNVSRVMNFYSSNHAGAEMENVVLYGIGADICGMEQYLSEELSLPVSGEQLREAFPQEKGNTGDYYPLMYLTCVGAAVNPMKFRLEDEKEVAEKKKEHKQIHIEPKQFFGICVVVSLVLLLAVIPYYGYLKMGVHKLQKERSEKQYLADEYKEYNQAKTEYEKIENLYKETTTTSEGIGGFIDELEKNMPSDILVRSITSTSESITLDIRVSSKREATKIVDELSDFESISDVQVESLEETVSESNQSYVDFMVICTYVGGTADSETQNETTMNEDVESLETKQQDQTAGK</sequence>
<dbReference type="EMBL" id="JBBMEX010000001">
    <property type="protein sequence ID" value="MEQ2556383.1"/>
    <property type="molecule type" value="Genomic_DNA"/>
</dbReference>
<name>A0ABV1H9K1_9FIRM</name>
<dbReference type="Pfam" id="PF11104">
    <property type="entry name" value="PilM_2"/>
    <property type="match status" value="1"/>
</dbReference>
<dbReference type="PANTHER" id="PTHR32432:SF3">
    <property type="entry name" value="ETHANOLAMINE UTILIZATION PROTEIN EUTJ"/>
    <property type="match status" value="1"/>
</dbReference>
<dbReference type="Gene3D" id="3.30.1490.300">
    <property type="match status" value="1"/>
</dbReference>
<dbReference type="InterPro" id="IPR050696">
    <property type="entry name" value="FtsA/MreB"/>
</dbReference>
<feature type="region of interest" description="Disordered" evidence="2">
    <location>
        <begin position="525"/>
        <end position="553"/>
    </location>
</feature>
<protein>
    <submittedName>
        <fullName evidence="4">Pilus assembly protein PilM</fullName>
    </submittedName>
</protein>
<dbReference type="Proteomes" id="UP001454489">
    <property type="component" value="Unassembled WGS sequence"/>
</dbReference>
<proteinExistence type="predicted"/>
<organism evidence="4 5">
    <name type="scientific">Maccoyibacter intestinihominis</name>
    <dbReference type="NCBI Taxonomy" id="3133499"/>
    <lineage>
        <taxon>Bacteria</taxon>
        <taxon>Bacillati</taxon>
        <taxon>Bacillota</taxon>
        <taxon>Clostridia</taxon>
        <taxon>Lachnospirales</taxon>
        <taxon>Lachnospiraceae</taxon>
        <taxon>Maccoyibacter</taxon>
    </lineage>
</organism>
<keyword evidence="1" id="KW-0175">Coiled coil</keyword>
<evidence type="ECO:0000313" key="4">
    <source>
        <dbReference type="EMBL" id="MEQ2556383.1"/>
    </source>
</evidence>
<evidence type="ECO:0000256" key="3">
    <source>
        <dbReference type="SAM" id="Phobius"/>
    </source>
</evidence>
<keyword evidence="3" id="KW-1133">Transmembrane helix</keyword>
<keyword evidence="3" id="KW-0812">Transmembrane</keyword>
<reference evidence="4 5" key="1">
    <citation type="submission" date="2024-03" db="EMBL/GenBank/DDBJ databases">
        <title>Human intestinal bacterial collection.</title>
        <authorList>
            <person name="Pauvert C."/>
            <person name="Hitch T.C.A."/>
            <person name="Clavel T."/>
        </authorList>
    </citation>
    <scope>NUCLEOTIDE SEQUENCE [LARGE SCALE GENOMIC DNA]</scope>
    <source>
        <strain evidence="4 5">CLA-AA-H185</strain>
    </source>
</reference>
<accession>A0ABV1H9K1</accession>
<gene>
    <name evidence="4" type="primary">pilM</name>
    <name evidence="4" type="ORF">WMO43_00620</name>
</gene>
<comment type="caution">
    <text evidence="4">The sequence shown here is derived from an EMBL/GenBank/DDBJ whole genome shotgun (WGS) entry which is preliminary data.</text>
</comment>